<evidence type="ECO:0000256" key="1">
    <source>
        <dbReference type="ARBA" id="ARBA00022676"/>
    </source>
</evidence>
<dbReference type="GO" id="GO:0005829">
    <property type="term" value="C:cytosol"/>
    <property type="evidence" value="ECO:0007669"/>
    <property type="project" value="TreeGrafter"/>
</dbReference>
<gene>
    <name evidence="3" type="ORF">SAMN05216474_2719</name>
</gene>
<protein>
    <submittedName>
        <fullName evidence="3">ADP-heptose:LPS heptosyltransferase</fullName>
    </submittedName>
</protein>
<sequence>MKILIVRFSSIGDIVLTSPIIRCLKAQLGERVEIHFLSKVQFTDLLIDNPFIDKLYTIKKDINEVLPALQLEDYTHVVDLHKNLRSKRLISKLKVKHTSFPKLNVEKWLLTNFKVNKMPKLHIVDRYFEAVKVLGVKNDMKGLDFFIRPGNEVDITKVYGLENYKAIAIGAQFATKRLPFEQLKQIIATLEGDVVLLGGPTDTELGDQLKDSLTDKSILNLCGKLNLQQSASVLKQASVLLTHDTGLMHIASAFEMPIVSVWGNTVPDLGMYAYMPAKPELVHIHEVKDLKCRPCSKIGYKGCPKKHFNCMVKQDVEEIVRDVNGY</sequence>
<evidence type="ECO:0000313" key="3">
    <source>
        <dbReference type="EMBL" id="SFT85410.1"/>
    </source>
</evidence>
<dbReference type="Gene3D" id="3.40.50.2000">
    <property type="entry name" value="Glycogen Phosphorylase B"/>
    <property type="match status" value="2"/>
</dbReference>
<dbReference type="RefSeq" id="WP_090251603.1">
    <property type="nucleotide sequence ID" value="NZ_FPAS01000005.1"/>
</dbReference>
<dbReference type="PANTHER" id="PTHR30160">
    <property type="entry name" value="TETRAACYLDISACCHARIDE 4'-KINASE-RELATED"/>
    <property type="match status" value="1"/>
</dbReference>
<dbReference type="CDD" id="cd03789">
    <property type="entry name" value="GT9_LPS_heptosyltransferase"/>
    <property type="match status" value="1"/>
</dbReference>
<accession>A0A1I7BDY5</accession>
<dbReference type="STRING" id="477690.SAMN05216474_2719"/>
<dbReference type="SUPFAM" id="SSF53756">
    <property type="entry name" value="UDP-Glycosyltransferase/glycogen phosphorylase"/>
    <property type="match status" value="1"/>
</dbReference>
<dbReference type="GO" id="GO:0009244">
    <property type="term" value="P:lipopolysaccharide core region biosynthetic process"/>
    <property type="evidence" value="ECO:0007669"/>
    <property type="project" value="TreeGrafter"/>
</dbReference>
<dbReference type="InterPro" id="IPR002201">
    <property type="entry name" value="Glyco_trans_9"/>
</dbReference>
<dbReference type="GO" id="GO:0008713">
    <property type="term" value="F:ADP-heptose-lipopolysaccharide heptosyltransferase activity"/>
    <property type="evidence" value="ECO:0007669"/>
    <property type="project" value="TreeGrafter"/>
</dbReference>
<dbReference type="Pfam" id="PF01075">
    <property type="entry name" value="Glyco_transf_9"/>
    <property type="match status" value="1"/>
</dbReference>
<dbReference type="AlphaFoldDB" id="A0A1I7BDY5"/>
<organism evidence="3 4">
    <name type="scientific">Lishizhenia tianjinensis</name>
    <dbReference type="NCBI Taxonomy" id="477690"/>
    <lineage>
        <taxon>Bacteria</taxon>
        <taxon>Pseudomonadati</taxon>
        <taxon>Bacteroidota</taxon>
        <taxon>Flavobacteriia</taxon>
        <taxon>Flavobacteriales</taxon>
        <taxon>Crocinitomicaceae</taxon>
        <taxon>Lishizhenia</taxon>
    </lineage>
</organism>
<dbReference type="Proteomes" id="UP000236454">
    <property type="component" value="Unassembled WGS sequence"/>
</dbReference>
<evidence type="ECO:0000313" key="4">
    <source>
        <dbReference type="Proteomes" id="UP000236454"/>
    </source>
</evidence>
<evidence type="ECO:0000256" key="2">
    <source>
        <dbReference type="ARBA" id="ARBA00022679"/>
    </source>
</evidence>
<dbReference type="InterPro" id="IPR051199">
    <property type="entry name" value="LPS_LOS_Heptosyltrfase"/>
</dbReference>
<name>A0A1I7BDY5_9FLAO</name>
<dbReference type="OrthoDB" id="9768048at2"/>
<reference evidence="3 4" key="1">
    <citation type="submission" date="2016-10" db="EMBL/GenBank/DDBJ databases">
        <authorList>
            <person name="de Groot N.N."/>
        </authorList>
    </citation>
    <scope>NUCLEOTIDE SEQUENCE [LARGE SCALE GENOMIC DNA]</scope>
    <source>
        <strain evidence="3 4">CGMCC 1.7005</strain>
    </source>
</reference>
<keyword evidence="2 3" id="KW-0808">Transferase</keyword>
<keyword evidence="1" id="KW-0328">Glycosyltransferase</keyword>
<keyword evidence="4" id="KW-1185">Reference proteome</keyword>
<proteinExistence type="predicted"/>
<dbReference type="EMBL" id="FPAS01000005">
    <property type="protein sequence ID" value="SFT85410.1"/>
    <property type="molecule type" value="Genomic_DNA"/>
</dbReference>